<dbReference type="NCBIfam" id="NF003661">
    <property type="entry name" value="PRK05291.1-3"/>
    <property type="match status" value="1"/>
</dbReference>
<dbReference type="InterPro" id="IPR018948">
    <property type="entry name" value="GTP-bd_TrmE_N"/>
</dbReference>
<comment type="subunit">
    <text evidence="7">Homodimer. Heterotetramer of two MnmE and two MnmG subunits.</text>
</comment>
<keyword evidence="4 7" id="KW-0378">Hydrolase</keyword>
<dbReference type="Gene3D" id="3.30.1360.120">
    <property type="entry name" value="Probable tRNA modification gtpase trme, domain 1"/>
    <property type="match status" value="1"/>
</dbReference>
<keyword evidence="11" id="KW-1185">Reference proteome</keyword>
<dbReference type="InterPro" id="IPR027368">
    <property type="entry name" value="MnmE_dom2"/>
</dbReference>
<reference evidence="11" key="1">
    <citation type="journal article" date="2019" name="Int. J. Syst. Evol. Microbiol.">
        <title>The Global Catalogue of Microorganisms (GCM) 10K type strain sequencing project: providing services to taxonomists for standard genome sequencing and annotation.</title>
        <authorList>
            <consortium name="The Broad Institute Genomics Platform"/>
            <consortium name="The Broad Institute Genome Sequencing Center for Infectious Disease"/>
            <person name="Wu L."/>
            <person name="Ma J."/>
        </authorList>
    </citation>
    <scope>NUCLEOTIDE SEQUENCE [LARGE SCALE GENOMIC DNA]</scope>
    <source>
        <strain evidence="11">JCM 15896</strain>
    </source>
</reference>
<dbReference type="SUPFAM" id="SSF52540">
    <property type="entry name" value="P-loop containing nucleoside triphosphate hydrolases"/>
    <property type="match status" value="1"/>
</dbReference>
<comment type="caution">
    <text evidence="7">Lacks conserved residue(s) required for the propagation of feature annotation.</text>
</comment>
<dbReference type="InterPro" id="IPR027266">
    <property type="entry name" value="TrmE/GcvT-like"/>
</dbReference>
<dbReference type="InterPro" id="IPR027417">
    <property type="entry name" value="P-loop_NTPase"/>
</dbReference>
<dbReference type="Pfam" id="PF10396">
    <property type="entry name" value="TrmE_N"/>
    <property type="match status" value="1"/>
</dbReference>
<evidence type="ECO:0000256" key="4">
    <source>
        <dbReference type="ARBA" id="ARBA00022801"/>
    </source>
</evidence>
<evidence type="ECO:0000313" key="11">
    <source>
        <dbReference type="Proteomes" id="UP001500359"/>
    </source>
</evidence>
<dbReference type="EC" id="3.6.-.-" evidence="7"/>
<feature type="domain" description="TrmE-type G" evidence="9">
    <location>
        <begin position="217"/>
        <end position="378"/>
    </location>
</feature>
<comment type="subcellular location">
    <subcellularLocation>
        <location evidence="7">Cytoplasm</location>
    </subcellularLocation>
</comment>
<keyword evidence="7" id="KW-0963">Cytoplasm</keyword>
<dbReference type="PANTHER" id="PTHR42714:SF2">
    <property type="entry name" value="TRNA MODIFICATION GTPASE GTPBP3, MITOCHONDRIAL"/>
    <property type="match status" value="1"/>
</dbReference>
<organism evidence="10 11">
    <name type="scientific">Aliiglaciecola litoralis</name>
    <dbReference type="NCBI Taxonomy" id="582857"/>
    <lineage>
        <taxon>Bacteria</taxon>
        <taxon>Pseudomonadati</taxon>
        <taxon>Pseudomonadota</taxon>
        <taxon>Gammaproteobacteria</taxon>
        <taxon>Alteromonadales</taxon>
        <taxon>Alteromonadaceae</taxon>
        <taxon>Aliiglaciecola</taxon>
    </lineage>
</organism>
<evidence type="ECO:0000313" key="10">
    <source>
        <dbReference type="EMBL" id="GAA0860004.1"/>
    </source>
</evidence>
<dbReference type="InterPro" id="IPR005225">
    <property type="entry name" value="Small_GTP-bd"/>
</dbReference>
<keyword evidence="7" id="KW-0460">Magnesium</keyword>
<dbReference type="Pfam" id="PF01926">
    <property type="entry name" value="MMR_HSR1"/>
    <property type="match status" value="1"/>
</dbReference>
<keyword evidence="6 7" id="KW-0342">GTP-binding</keyword>
<comment type="similarity">
    <text evidence="1 7 8">Belongs to the TRAFAC class TrmE-Era-EngA-EngB-Septin-like GTPase superfamily. TrmE GTPase family.</text>
</comment>
<evidence type="ECO:0000256" key="5">
    <source>
        <dbReference type="ARBA" id="ARBA00022958"/>
    </source>
</evidence>
<dbReference type="HAMAP" id="MF_00379">
    <property type="entry name" value="GTPase_MnmE"/>
    <property type="match status" value="1"/>
</dbReference>
<name>A0ABP3X351_9ALTE</name>
<keyword evidence="3 7" id="KW-0547">Nucleotide-binding</keyword>
<dbReference type="PANTHER" id="PTHR42714">
    <property type="entry name" value="TRNA MODIFICATION GTPASE GTPBP3"/>
    <property type="match status" value="1"/>
</dbReference>
<dbReference type="PROSITE" id="PS51709">
    <property type="entry name" value="G_TRME"/>
    <property type="match status" value="1"/>
</dbReference>
<evidence type="ECO:0000256" key="2">
    <source>
        <dbReference type="ARBA" id="ARBA00022694"/>
    </source>
</evidence>
<protein>
    <recommendedName>
        <fullName evidence="7">tRNA modification GTPase MnmE</fullName>
        <ecNumber evidence="7">3.6.-.-</ecNumber>
    </recommendedName>
</protein>
<dbReference type="NCBIfam" id="TIGR00450">
    <property type="entry name" value="mnmE_trmE_thdF"/>
    <property type="match status" value="1"/>
</dbReference>
<feature type="binding site" evidence="7">
    <location>
        <position position="455"/>
    </location>
    <ligand>
        <name>(6S)-5-formyl-5,6,7,8-tetrahydrofolate</name>
        <dbReference type="ChEBI" id="CHEBI:57457"/>
    </ligand>
</feature>
<keyword evidence="5 7" id="KW-0630">Potassium</keyword>
<dbReference type="InterPro" id="IPR025867">
    <property type="entry name" value="MnmE_helical"/>
</dbReference>
<dbReference type="SUPFAM" id="SSF116878">
    <property type="entry name" value="TrmE connector domain"/>
    <property type="match status" value="1"/>
</dbReference>
<proteinExistence type="inferred from homology"/>
<dbReference type="RefSeq" id="WP_343862432.1">
    <property type="nucleotide sequence ID" value="NZ_BAAAFD010000017.1"/>
</dbReference>
<feature type="binding site" evidence="7">
    <location>
        <begin position="227"/>
        <end position="232"/>
    </location>
    <ligand>
        <name>GTP</name>
        <dbReference type="ChEBI" id="CHEBI:37565"/>
    </ligand>
</feature>
<feature type="binding site" evidence="7">
    <location>
        <begin position="246"/>
        <end position="252"/>
    </location>
    <ligand>
        <name>GTP</name>
        <dbReference type="ChEBI" id="CHEBI:37565"/>
    </ligand>
</feature>
<comment type="cofactor">
    <cofactor evidence="7">
        <name>K(+)</name>
        <dbReference type="ChEBI" id="CHEBI:29103"/>
    </cofactor>
    <text evidence="7">Binds 1 potassium ion per subunit.</text>
</comment>
<dbReference type="Pfam" id="PF12631">
    <property type="entry name" value="MnmE_helical"/>
    <property type="match status" value="1"/>
</dbReference>
<feature type="binding site" evidence="7">
    <location>
        <position position="246"/>
    </location>
    <ligand>
        <name>K(+)</name>
        <dbReference type="ChEBI" id="CHEBI:29103"/>
    </ligand>
</feature>
<keyword evidence="2 7" id="KW-0819">tRNA processing</keyword>
<dbReference type="Proteomes" id="UP001500359">
    <property type="component" value="Unassembled WGS sequence"/>
</dbReference>
<accession>A0ABP3X351</accession>
<evidence type="ECO:0000256" key="6">
    <source>
        <dbReference type="ARBA" id="ARBA00023134"/>
    </source>
</evidence>
<dbReference type="InterPro" id="IPR004520">
    <property type="entry name" value="GTPase_MnmE"/>
</dbReference>
<comment type="function">
    <text evidence="7">Exhibits a very high intrinsic GTPase hydrolysis rate. Involved in the addition of a carboxymethylaminomethyl (cmnm) group at the wobble position (U34) of certain tRNAs, forming tRNA-cmnm(5)s(2)U34.</text>
</comment>
<dbReference type="CDD" id="cd14858">
    <property type="entry name" value="TrmE_N"/>
    <property type="match status" value="1"/>
</dbReference>
<dbReference type="Gene3D" id="3.40.50.300">
    <property type="entry name" value="P-loop containing nucleotide triphosphate hydrolases"/>
    <property type="match status" value="1"/>
</dbReference>
<evidence type="ECO:0000256" key="1">
    <source>
        <dbReference type="ARBA" id="ARBA00011043"/>
    </source>
</evidence>
<feature type="binding site" evidence="7">
    <location>
        <position position="251"/>
    </location>
    <ligand>
        <name>K(+)</name>
        <dbReference type="ChEBI" id="CHEBI:29103"/>
    </ligand>
</feature>
<feature type="binding site" evidence="7">
    <location>
        <position position="248"/>
    </location>
    <ligand>
        <name>K(+)</name>
        <dbReference type="ChEBI" id="CHEBI:29103"/>
    </ligand>
</feature>
<comment type="caution">
    <text evidence="10">The sequence shown here is derived from an EMBL/GenBank/DDBJ whole genome shotgun (WGS) entry which is preliminary data.</text>
</comment>
<keyword evidence="7" id="KW-0479">Metal-binding</keyword>
<feature type="binding site" evidence="7">
    <location>
        <position position="231"/>
    </location>
    <ligand>
        <name>Mg(2+)</name>
        <dbReference type="ChEBI" id="CHEBI:18420"/>
    </ligand>
</feature>
<evidence type="ECO:0000256" key="7">
    <source>
        <dbReference type="HAMAP-Rule" id="MF_00379"/>
    </source>
</evidence>
<dbReference type="Gene3D" id="1.20.120.430">
    <property type="entry name" value="tRNA modification GTPase MnmE domain 2"/>
    <property type="match status" value="1"/>
</dbReference>
<feature type="binding site" evidence="7">
    <location>
        <position position="227"/>
    </location>
    <ligand>
        <name>K(+)</name>
        <dbReference type="ChEBI" id="CHEBI:29103"/>
    </ligand>
</feature>
<evidence type="ECO:0000256" key="8">
    <source>
        <dbReference type="RuleBase" id="RU003313"/>
    </source>
</evidence>
<feature type="binding site" evidence="7">
    <location>
        <begin position="271"/>
        <end position="274"/>
    </location>
    <ligand>
        <name>GTP</name>
        <dbReference type="ChEBI" id="CHEBI:37565"/>
    </ligand>
</feature>
<sequence length="455" mass="50168">MDIQTDTIVAQATAPGRGGVGIVRVSGPLCELVAEQLLTTKLTARKAHYLPFFDEDGQVLDQGIAIFYQKPNSFTGEDVLELQGHGGQIVLDLLIKRILSIPKMRMARPGEFSERAFLNDKLDLAQAEAIADLIDASSEQAAKSAMRSLQGEFSTKIHLLVDKVIHLRMYVEAAIDFPDEEIDFLSDGKVANDLADIITQINIVQQQAKQGSLLREGMQVVIAGRPNAGKSSLLNALAGRDAAIVTDIAGTTRDVLKEHIHLDGMPLHIIDTAGLRDSADKVEQIGIERAWQEIAKADRVLFMLDSSDSKENDPYKIWPDFMHKLPKDVKLTIVRNKIDLSGEQAGVEQHHQFPVYKISAQLNQGIEALAQHLKDCMGFDQSGEGQFIARRRHIDAIERAAEHLAIGHQQLHDHLAGELLAEELRLTQQALNEITGEFSSDDLLGKIFSSFCIGK</sequence>
<dbReference type="CDD" id="cd04164">
    <property type="entry name" value="trmE"/>
    <property type="match status" value="1"/>
</dbReference>
<feature type="binding site" evidence="7">
    <location>
        <position position="81"/>
    </location>
    <ligand>
        <name>(6S)-5-formyl-5,6,7,8-tetrahydrofolate</name>
        <dbReference type="ChEBI" id="CHEBI:57457"/>
    </ligand>
</feature>
<dbReference type="InterPro" id="IPR006073">
    <property type="entry name" value="GTP-bd"/>
</dbReference>
<dbReference type="EMBL" id="BAAAFD010000017">
    <property type="protein sequence ID" value="GAA0860004.1"/>
    <property type="molecule type" value="Genomic_DNA"/>
</dbReference>
<feature type="binding site" evidence="7">
    <location>
        <position position="24"/>
    </location>
    <ligand>
        <name>(6S)-5-formyl-5,6,7,8-tetrahydrofolate</name>
        <dbReference type="ChEBI" id="CHEBI:57457"/>
    </ligand>
</feature>
<evidence type="ECO:0000259" key="9">
    <source>
        <dbReference type="PROSITE" id="PS51709"/>
    </source>
</evidence>
<gene>
    <name evidence="7 10" type="primary">mnmE</name>
    <name evidence="7" type="synonym">trmE</name>
    <name evidence="10" type="ORF">GCM10009114_35580</name>
</gene>
<feature type="binding site" evidence="7">
    <location>
        <position position="121"/>
    </location>
    <ligand>
        <name>(6S)-5-formyl-5,6,7,8-tetrahydrofolate</name>
        <dbReference type="ChEBI" id="CHEBI:57457"/>
    </ligand>
</feature>
<dbReference type="NCBIfam" id="TIGR00231">
    <property type="entry name" value="small_GTP"/>
    <property type="match status" value="1"/>
</dbReference>
<dbReference type="InterPro" id="IPR031168">
    <property type="entry name" value="G_TrmE"/>
</dbReference>
<evidence type="ECO:0000256" key="3">
    <source>
        <dbReference type="ARBA" id="ARBA00022741"/>
    </source>
</evidence>
<feature type="binding site" evidence="7">
    <location>
        <position position="252"/>
    </location>
    <ligand>
        <name>Mg(2+)</name>
        <dbReference type="ChEBI" id="CHEBI:18420"/>
    </ligand>
</feature>